<evidence type="ECO:0000256" key="8">
    <source>
        <dbReference type="ARBA" id="ARBA00022840"/>
    </source>
</evidence>
<evidence type="ECO:0000256" key="3">
    <source>
        <dbReference type="ARBA" id="ARBA00022679"/>
    </source>
</evidence>
<keyword evidence="3" id="KW-0808">Transferase</keyword>
<dbReference type="GO" id="GO:0007166">
    <property type="term" value="P:cell surface receptor signaling pathway"/>
    <property type="evidence" value="ECO:0007669"/>
    <property type="project" value="InterPro"/>
</dbReference>
<keyword evidence="5" id="KW-0732">Signal</keyword>
<evidence type="ECO:0000256" key="6">
    <source>
        <dbReference type="ARBA" id="ARBA00022741"/>
    </source>
</evidence>
<evidence type="ECO:0000256" key="13">
    <source>
        <dbReference type="ARBA" id="ARBA00047951"/>
    </source>
</evidence>
<dbReference type="PANTHER" id="PTHR27005">
    <property type="entry name" value="WALL-ASSOCIATED RECEPTOR KINASE-LIKE 21"/>
    <property type="match status" value="1"/>
</dbReference>
<keyword evidence="16" id="KW-0675">Receptor</keyword>
<name>A0A438G3L7_VITVI</name>
<evidence type="ECO:0000256" key="7">
    <source>
        <dbReference type="ARBA" id="ARBA00022777"/>
    </source>
</evidence>
<dbReference type="InterPro" id="IPR045274">
    <property type="entry name" value="WAK-like"/>
</dbReference>
<dbReference type="InterPro" id="IPR001245">
    <property type="entry name" value="Ser-Thr/Tyr_kinase_cat_dom"/>
</dbReference>
<reference evidence="16 17" key="1">
    <citation type="journal article" date="2018" name="PLoS Genet.">
        <title>Population sequencing reveals clonal diversity and ancestral inbreeding in the grapevine cultivar Chardonnay.</title>
        <authorList>
            <person name="Roach M.J."/>
            <person name="Johnson D.L."/>
            <person name="Bohlmann J."/>
            <person name="van Vuuren H.J."/>
            <person name="Jones S.J."/>
            <person name="Pretorius I.S."/>
            <person name="Schmidt S.A."/>
            <person name="Borneman A.R."/>
        </authorList>
    </citation>
    <scope>NUCLEOTIDE SEQUENCE [LARGE SCALE GENOMIC DNA]</scope>
    <source>
        <strain evidence="17">cv. Chardonnay</strain>
        <tissue evidence="16">Leaf</tissue>
    </source>
</reference>
<dbReference type="InterPro" id="IPR001881">
    <property type="entry name" value="EGF-like_Ca-bd_dom"/>
</dbReference>
<dbReference type="Pfam" id="PF07714">
    <property type="entry name" value="PK_Tyr_Ser-Thr"/>
    <property type="match status" value="1"/>
</dbReference>
<evidence type="ECO:0000313" key="17">
    <source>
        <dbReference type="Proteomes" id="UP000288805"/>
    </source>
</evidence>
<keyword evidence="11" id="KW-1015">Disulfide bond</keyword>
<dbReference type="GO" id="GO:0016020">
    <property type="term" value="C:membrane"/>
    <property type="evidence" value="ECO:0007669"/>
    <property type="project" value="UniProtKB-SubCell"/>
</dbReference>
<dbReference type="GO" id="GO:0005524">
    <property type="term" value="F:ATP binding"/>
    <property type="evidence" value="ECO:0007669"/>
    <property type="project" value="UniProtKB-KW"/>
</dbReference>
<comment type="caution">
    <text evidence="16">The sequence shown here is derived from an EMBL/GenBank/DDBJ whole genome shotgun (WGS) entry which is preliminary data.</text>
</comment>
<evidence type="ECO:0000256" key="1">
    <source>
        <dbReference type="ARBA" id="ARBA00004479"/>
    </source>
</evidence>
<dbReference type="Proteomes" id="UP000288805">
    <property type="component" value="Unassembled WGS sequence"/>
</dbReference>
<keyword evidence="10 14" id="KW-0472">Membrane</keyword>
<accession>A0A438G3L7</accession>
<dbReference type="InterPro" id="IPR000742">
    <property type="entry name" value="EGF"/>
</dbReference>
<dbReference type="InterPro" id="IPR008271">
    <property type="entry name" value="Ser/Thr_kinase_AS"/>
</dbReference>
<evidence type="ECO:0000259" key="15">
    <source>
        <dbReference type="PROSITE" id="PS50011"/>
    </source>
</evidence>
<dbReference type="FunFam" id="3.30.200.20:FF:000043">
    <property type="entry name" value="Wall-associated receptor kinase 2"/>
    <property type="match status" value="1"/>
</dbReference>
<protein>
    <submittedName>
        <fullName evidence="16">Wall-associated receptor kinase-like 22</fullName>
    </submittedName>
</protein>
<dbReference type="EMBL" id="QGNW01000627">
    <property type="protein sequence ID" value="RVW66777.1"/>
    <property type="molecule type" value="Genomic_DNA"/>
</dbReference>
<dbReference type="SUPFAM" id="SSF56112">
    <property type="entry name" value="Protein kinase-like (PK-like)"/>
    <property type="match status" value="1"/>
</dbReference>
<dbReference type="Gene3D" id="2.10.25.10">
    <property type="entry name" value="Laminin"/>
    <property type="match status" value="1"/>
</dbReference>
<evidence type="ECO:0000256" key="14">
    <source>
        <dbReference type="SAM" id="Phobius"/>
    </source>
</evidence>
<evidence type="ECO:0000313" key="16">
    <source>
        <dbReference type="EMBL" id="RVW66777.1"/>
    </source>
</evidence>
<keyword evidence="4 14" id="KW-0812">Transmembrane</keyword>
<evidence type="ECO:0000256" key="10">
    <source>
        <dbReference type="ARBA" id="ARBA00023136"/>
    </source>
</evidence>
<proteinExistence type="predicted"/>
<feature type="domain" description="Protein kinase" evidence="15">
    <location>
        <begin position="160"/>
        <end position="432"/>
    </location>
</feature>
<evidence type="ECO:0000256" key="4">
    <source>
        <dbReference type="ARBA" id="ARBA00022692"/>
    </source>
</evidence>
<keyword evidence="8" id="KW-0067">ATP-binding</keyword>
<dbReference type="SMART" id="SM00220">
    <property type="entry name" value="S_TKc"/>
    <property type="match status" value="1"/>
</dbReference>
<dbReference type="Gene3D" id="1.10.510.10">
    <property type="entry name" value="Transferase(Phosphotransferase) domain 1"/>
    <property type="match status" value="1"/>
</dbReference>
<dbReference type="InterPro" id="IPR000719">
    <property type="entry name" value="Prot_kinase_dom"/>
</dbReference>
<dbReference type="PROSITE" id="PS00108">
    <property type="entry name" value="PROTEIN_KINASE_ST"/>
    <property type="match status" value="1"/>
</dbReference>
<dbReference type="FunFam" id="1.10.510.10:FF:000084">
    <property type="entry name" value="Wall-associated receptor kinase 2"/>
    <property type="match status" value="1"/>
</dbReference>
<comment type="catalytic activity">
    <reaction evidence="12">
        <text>L-seryl-[protein] + ATP = O-phospho-L-seryl-[protein] + ADP + H(+)</text>
        <dbReference type="Rhea" id="RHEA:17989"/>
        <dbReference type="Rhea" id="RHEA-COMP:9863"/>
        <dbReference type="Rhea" id="RHEA-COMP:11604"/>
        <dbReference type="ChEBI" id="CHEBI:15378"/>
        <dbReference type="ChEBI" id="CHEBI:29999"/>
        <dbReference type="ChEBI" id="CHEBI:30616"/>
        <dbReference type="ChEBI" id="CHEBI:83421"/>
        <dbReference type="ChEBI" id="CHEBI:456216"/>
    </reaction>
</comment>
<keyword evidence="7 16" id="KW-0418">Kinase</keyword>
<comment type="subcellular location">
    <subcellularLocation>
        <location evidence="1">Membrane</location>
        <topology evidence="1">Single-pass type I membrane protein</topology>
    </subcellularLocation>
</comment>
<evidence type="ECO:0000256" key="12">
    <source>
        <dbReference type="ARBA" id="ARBA00047558"/>
    </source>
</evidence>
<dbReference type="AlphaFoldDB" id="A0A438G3L7"/>
<dbReference type="Pfam" id="PF00008">
    <property type="entry name" value="EGF"/>
    <property type="match status" value="1"/>
</dbReference>
<dbReference type="PROSITE" id="PS50011">
    <property type="entry name" value="PROTEIN_KINASE_DOM"/>
    <property type="match status" value="1"/>
</dbReference>
<evidence type="ECO:0000256" key="9">
    <source>
        <dbReference type="ARBA" id="ARBA00022989"/>
    </source>
</evidence>
<keyword evidence="9 14" id="KW-1133">Transmembrane helix</keyword>
<sequence length="471" mass="52765">MESNNTLCQKGAVCTNKNGSYYCDCPPGYYRDDDKPEYECVRNKGKLKPALLVSSGIKFSQCLPHVHPLLALEFVVNYVPLWLIHAGIVVTLVLLILPSIGFWLNQELEKRKKSKLKQMSFKKNGGLLMQQKISSSSIGSSVEKTKLYTIGELEKATDNFNAGRVLGKGGRGKVYKGMLLDGSIVAIKKSIVVDERQVVEFINEVFILSQINHRHIVKLLGCCLESEVILLVYEYISNNTPSHHLHNEDHASTLSWEKRLRIADDIAGALAYLHSYASTAILHRDIKSRNILLDENFRALVSDFGLSRLIAHEKTHLSTLVQGTFGYLDPEYFRSGQFTDKSDVYGFGMILAELLTGEKVICSSRSEESLAIHFRLAMKQNCLFEILDKVIVNEGQKKEILAVAKIAKRCLKLSGKKRPAMKEIAADLHQLRTMKQPSLQQTCQDNCSVSERYSISSASTSAVTEEYILQG</sequence>
<keyword evidence="2" id="KW-0723">Serine/threonine-protein kinase</keyword>
<dbReference type="InterPro" id="IPR011009">
    <property type="entry name" value="Kinase-like_dom_sf"/>
</dbReference>
<dbReference type="CDD" id="cd00054">
    <property type="entry name" value="EGF_CA"/>
    <property type="match status" value="1"/>
</dbReference>
<evidence type="ECO:0000256" key="5">
    <source>
        <dbReference type="ARBA" id="ARBA00022729"/>
    </source>
</evidence>
<keyword evidence="6" id="KW-0547">Nucleotide-binding</keyword>
<evidence type="ECO:0000256" key="2">
    <source>
        <dbReference type="ARBA" id="ARBA00022527"/>
    </source>
</evidence>
<organism evidence="16 17">
    <name type="scientific">Vitis vinifera</name>
    <name type="common">Grape</name>
    <dbReference type="NCBI Taxonomy" id="29760"/>
    <lineage>
        <taxon>Eukaryota</taxon>
        <taxon>Viridiplantae</taxon>
        <taxon>Streptophyta</taxon>
        <taxon>Embryophyta</taxon>
        <taxon>Tracheophyta</taxon>
        <taxon>Spermatophyta</taxon>
        <taxon>Magnoliopsida</taxon>
        <taxon>eudicotyledons</taxon>
        <taxon>Gunneridae</taxon>
        <taxon>Pentapetalae</taxon>
        <taxon>rosids</taxon>
        <taxon>Vitales</taxon>
        <taxon>Vitaceae</taxon>
        <taxon>Viteae</taxon>
        <taxon>Vitis</taxon>
    </lineage>
</organism>
<evidence type="ECO:0000256" key="11">
    <source>
        <dbReference type="ARBA" id="ARBA00023157"/>
    </source>
</evidence>
<feature type="transmembrane region" description="Helical" evidence="14">
    <location>
        <begin position="82"/>
        <end position="104"/>
    </location>
</feature>
<gene>
    <name evidence="16" type="primary">WAKL22_1</name>
    <name evidence="16" type="ORF">CK203_066119</name>
</gene>
<dbReference type="GO" id="GO:0005509">
    <property type="term" value="F:calcium ion binding"/>
    <property type="evidence" value="ECO:0007669"/>
    <property type="project" value="InterPro"/>
</dbReference>
<dbReference type="PANTHER" id="PTHR27005:SF353">
    <property type="entry name" value="WALL-ASSOCIATED RECEPTOR KINASE-LIKE 22"/>
    <property type="match status" value="1"/>
</dbReference>
<dbReference type="Gene3D" id="3.30.200.20">
    <property type="entry name" value="Phosphorylase Kinase, domain 1"/>
    <property type="match status" value="1"/>
</dbReference>
<dbReference type="GO" id="GO:0004674">
    <property type="term" value="F:protein serine/threonine kinase activity"/>
    <property type="evidence" value="ECO:0007669"/>
    <property type="project" value="UniProtKB-KW"/>
</dbReference>
<dbReference type="FunFam" id="2.10.25.10:FF:000964">
    <property type="entry name" value="Uncharacterized protein"/>
    <property type="match status" value="1"/>
</dbReference>
<comment type="catalytic activity">
    <reaction evidence="13">
        <text>L-threonyl-[protein] + ATP = O-phospho-L-threonyl-[protein] + ADP + H(+)</text>
        <dbReference type="Rhea" id="RHEA:46608"/>
        <dbReference type="Rhea" id="RHEA-COMP:11060"/>
        <dbReference type="Rhea" id="RHEA-COMP:11605"/>
        <dbReference type="ChEBI" id="CHEBI:15378"/>
        <dbReference type="ChEBI" id="CHEBI:30013"/>
        <dbReference type="ChEBI" id="CHEBI:30616"/>
        <dbReference type="ChEBI" id="CHEBI:61977"/>
        <dbReference type="ChEBI" id="CHEBI:456216"/>
    </reaction>
</comment>
<dbReference type="SMART" id="SM00179">
    <property type="entry name" value="EGF_CA"/>
    <property type="match status" value="1"/>
</dbReference>